<comment type="caution">
    <text evidence="4">The sequence shown here is derived from an EMBL/GenBank/DDBJ whole genome shotgun (WGS) entry which is preliminary data.</text>
</comment>
<dbReference type="GO" id="GO:0006355">
    <property type="term" value="P:regulation of DNA-templated transcription"/>
    <property type="evidence" value="ECO:0007669"/>
    <property type="project" value="InterPro"/>
</dbReference>
<dbReference type="GO" id="GO:0003677">
    <property type="term" value="F:DNA binding"/>
    <property type="evidence" value="ECO:0007669"/>
    <property type="project" value="InterPro"/>
</dbReference>
<sequence>MRHGLSFGGSPVKGESLSSSRPEGGGQSLLRLINSVAVLSALRESSPATLSNLASRTGLSRPTVEAAMDDLVEQGWATEQRAGAEGRVGRPARRYAFRADSGYVLGFDVGAHRVLGVLADLNGRTVHTSETQVDPQLDADSRVAVLRTVAGRCLAGGGVERARLMAVAIGCPGIIAPDGTVTVSTVIPGWVDLPLARRLSRSFACPVLVDNDANLAALAERSHGVARDVDELIYLLIGRRIGAGLILGGNVHRGFGGAAGEIGLLDPPRWERVRELLLGPATTESISDRDHQVTQDLLEGARAGESEALSIVDDFCAVLARHAVAMTLTVDPEMIVIGGGLASAGDLLLPRLREHVDRVCIRPPRLATSTVGEEAVVLGAVQLALRAADESLRHGVATRA</sequence>
<protein>
    <submittedName>
        <fullName evidence="4">Putative NBD/HSP70 family sugar kinase</fullName>
    </submittedName>
</protein>
<keyword evidence="4" id="KW-0418">Kinase</keyword>
<dbReference type="PANTHER" id="PTHR18964">
    <property type="entry name" value="ROK (REPRESSOR, ORF, KINASE) FAMILY"/>
    <property type="match status" value="1"/>
</dbReference>
<dbReference type="InterPro" id="IPR005471">
    <property type="entry name" value="Tscrpt_reg_IclR_N"/>
</dbReference>
<dbReference type="OrthoDB" id="37575at2"/>
<evidence type="ECO:0000313" key="5">
    <source>
        <dbReference type="Proteomes" id="UP000238362"/>
    </source>
</evidence>
<dbReference type="SUPFAM" id="SSF46785">
    <property type="entry name" value="Winged helix' DNA-binding domain"/>
    <property type="match status" value="1"/>
</dbReference>
<name>A0A2T0M1H1_9PSEU</name>
<dbReference type="EMBL" id="PVNH01000002">
    <property type="protein sequence ID" value="PRX50435.1"/>
    <property type="molecule type" value="Genomic_DNA"/>
</dbReference>
<dbReference type="SUPFAM" id="SSF53067">
    <property type="entry name" value="Actin-like ATPase domain"/>
    <property type="match status" value="1"/>
</dbReference>
<reference evidence="4 5" key="1">
    <citation type="submission" date="2018-03" db="EMBL/GenBank/DDBJ databases">
        <title>Genomic Encyclopedia of Type Strains, Phase III (KMG-III): the genomes of soil and plant-associated and newly described type strains.</title>
        <authorList>
            <person name="Whitman W."/>
        </authorList>
    </citation>
    <scope>NUCLEOTIDE SEQUENCE [LARGE SCALE GENOMIC DNA]</scope>
    <source>
        <strain evidence="4 5">CGMCC 4.7125</strain>
    </source>
</reference>
<evidence type="ECO:0000256" key="2">
    <source>
        <dbReference type="SAM" id="MobiDB-lite"/>
    </source>
</evidence>
<dbReference type="Gene3D" id="3.30.420.40">
    <property type="match status" value="2"/>
</dbReference>
<dbReference type="Gene3D" id="1.10.10.10">
    <property type="entry name" value="Winged helix-like DNA-binding domain superfamily/Winged helix DNA-binding domain"/>
    <property type="match status" value="1"/>
</dbReference>
<accession>A0A2T0M1H1</accession>
<dbReference type="Proteomes" id="UP000238362">
    <property type="component" value="Unassembled WGS sequence"/>
</dbReference>
<evidence type="ECO:0000313" key="4">
    <source>
        <dbReference type="EMBL" id="PRX50435.1"/>
    </source>
</evidence>
<evidence type="ECO:0000256" key="1">
    <source>
        <dbReference type="ARBA" id="ARBA00006479"/>
    </source>
</evidence>
<dbReference type="CDD" id="cd23763">
    <property type="entry name" value="ASKHA_ATPase_ROK"/>
    <property type="match status" value="1"/>
</dbReference>
<dbReference type="GO" id="GO:0016301">
    <property type="term" value="F:kinase activity"/>
    <property type="evidence" value="ECO:0007669"/>
    <property type="project" value="UniProtKB-KW"/>
</dbReference>
<gene>
    <name evidence="4" type="ORF">B0I33_102556</name>
</gene>
<evidence type="ECO:0000259" key="3">
    <source>
        <dbReference type="Pfam" id="PF09339"/>
    </source>
</evidence>
<feature type="domain" description="HTH iclR-type" evidence="3">
    <location>
        <begin position="34"/>
        <end position="79"/>
    </location>
</feature>
<dbReference type="Pfam" id="PF09339">
    <property type="entry name" value="HTH_IclR"/>
    <property type="match status" value="1"/>
</dbReference>
<dbReference type="Pfam" id="PF00480">
    <property type="entry name" value="ROK"/>
    <property type="match status" value="1"/>
</dbReference>
<feature type="region of interest" description="Disordered" evidence="2">
    <location>
        <begin position="1"/>
        <end position="24"/>
    </location>
</feature>
<keyword evidence="4" id="KW-0808">Transferase</keyword>
<dbReference type="InterPro" id="IPR036388">
    <property type="entry name" value="WH-like_DNA-bd_sf"/>
</dbReference>
<proteinExistence type="inferred from homology"/>
<keyword evidence="5" id="KW-1185">Reference proteome</keyword>
<comment type="similarity">
    <text evidence="1">Belongs to the ROK (NagC/XylR) family.</text>
</comment>
<dbReference type="InterPro" id="IPR036390">
    <property type="entry name" value="WH_DNA-bd_sf"/>
</dbReference>
<dbReference type="InterPro" id="IPR043129">
    <property type="entry name" value="ATPase_NBD"/>
</dbReference>
<dbReference type="InterPro" id="IPR000600">
    <property type="entry name" value="ROK"/>
</dbReference>
<dbReference type="AlphaFoldDB" id="A0A2T0M1H1"/>
<organism evidence="4 5">
    <name type="scientific">Prauserella shujinwangii</name>
    <dbReference type="NCBI Taxonomy" id="1453103"/>
    <lineage>
        <taxon>Bacteria</taxon>
        <taxon>Bacillati</taxon>
        <taxon>Actinomycetota</taxon>
        <taxon>Actinomycetes</taxon>
        <taxon>Pseudonocardiales</taxon>
        <taxon>Pseudonocardiaceae</taxon>
        <taxon>Prauserella</taxon>
    </lineage>
</organism>
<dbReference type="PANTHER" id="PTHR18964:SF149">
    <property type="entry name" value="BIFUNCTIONAL UDP-N-ACETYLGLUCOSAMINE 2-EPIMERASE_N-ACETYLMANNOSAMINE KINASE"/>
    <property type="match status" value="1"/>
</dbReference>